<dbReference type="Pfam" id="PF20391">
    <property type="entry name" value="DUF6686"/>
    <property type="match status" value="1"/>
</dbReference>
<dbReference type="KEGG" id="spib:G8759_04300"/>
<evidence type="ECO:0000313" key="1">
    <source>
        <dbReference type="EMBL" id="QIP11907.1"/>
    </source>
</evidence>
<gene>
    <name evidence="1" type="ORF">G8759_04300</name>
</gene>
<dbReference type="InterPro" id="IPR046508">
    <property type="entry name" value="DUF6686"/>
</dbReference>
<proteinExistence type="predicted"/>
<organism evidence="1 2">
    <name type="scientific">Spirosoma aureum</name>
    <dbReference type="NCBI Taxonomy" id="2692134"/>
    <lineage>
        <taxon>Bacteria</taxon>
        <taxon>Pseudomonadati</taxon>
        <taxon>Bacteroidota</taxon>
        <taxon>Cytophagia</taxon>
        <taxon>Cytophagales</taxon>
        <taxon>Cytophagaceae</taxon>
        <taxon>Spirosoma</taxon>
    </lineage>
</organism>
<reference evidence="1 2" key="1">
    <citation type="submission" date="2020-03" db="EMBL/GenBank/DDBJ databases">
        <authorList>
            <person name="Kim M.K."/>
        </authorList>
    </citation>
    <scope>NUCLEOTIDE SEQUENCE [LARGE SCALE GENOMIC DNA]</scope>
    <source>
        <strain evidence="1 2">BT328</strain>
    </source>
</reference>
<dbReference type="Proteomes" id="UP000501802">
    <property type="component" value="Chromosome"/>
</dbReference>
<sequence>MNHNHHHDGGSFRTFAENEFGYVGMCEGCRTINVAFQNSLFCLTLDQIGAFTKLIADRLTMRPFCTTHGKKLILATPVPNYFLLFSEADLANLCSLLTEAAPILEAERILELSRLN</sequence>
<evidence type="ECO:0000313" key="2">
    <source>
        <dbReference type="Proteomes" id="UP000501802"/>
    </source>
</evidence>
<dbReference type="RefSeq" id="WP_167205548.1">
    <property type="nucleotide sequence ID" value="NZ_CP050063.1"/>
</dbReference>
<name>A0A6G9AHG2_9BACT</name>
<accession>A0A6G9AHG2</accession>
<protein>
    <submittedName>
        <fullName evidence="1">Uncharacterized protein</fullName>
    </submittedName>
</protein>
<dbReference type="EMBL" id="CP050063">
    <property type="protein sequence ID" value="QIP11907.1"/>
    <property type="molecule type" value="Genomic_DNA"/>
</dbReference>
<dbReference type="AlphaFoldDB" id="A0A6G9AHG2"/>
<keyword evidence="2" id="KW-1185">Reference proteome</keyword>